<reference evidence="3" key="1">
    <citation type="submission" date="2016-11" db="EMBL/GenBank/DDBJ databases">
        <authorList>
            <person name="Varghese N."/>
            <person name="Submissions S."/>
        </authorList>
    </citation>
    <scope>NUCLEOTIDE SEQUENCE [LARGE SCALE GENOMIC DNA]</scope>
    <source>
        <strain evidence="3">CGMCC 1.8995</strain>
    </source>
</reference>
<dbReference type="Gene3D" id="6.20.50.110">
    <property type="entry name" value="Methyltransferase, zinc-binding domain"/>
    <property type="match status" value="1"/>
</dbReference>
<dbReference type="Gene3D" id="3.40.50.150">
    <property type="entry name" value="Vaccinia Virus protein VP39"/>
    <property type="match status" value="1"/>
</dbReference>
<dbReference type="OrthoDB" id="9815644at2"/>
<gene>
    <name evidence="2" type="ORF">SAMN05216361_1102</name>
</gene>
<dbReference type="EMBL" id="FQWD01000002">
    <property type="protein sequence ID" value="SHG05354.1"/>
    <property type="molecule type" value="Genomic_DNA"/>
</dbReference>
<keyword evidence="3" id="KW-1185">Reference proteome</keyword>
<sequence>MKWIERCTLCDNADLTLLWDLPQLPLSETYGKYDPTFRHYDQQLVMCPHCEHVQLKCQLDPAVLYNQDDYHYKTANSGATPKRFACFHDFVCEFLPALPDVVIDIGGNDESLVSTFDCSKRYVVDPSIQKSEVKNDVTFVKAFAEHINLAELNADLVVFSHVLEHMVDPKGFISQLFESCTETTYFALEVPCFDRQIGALRFDAFFHQHLHYFHVDSLQHLIHQCGGEIVAMQPSSVPTCGGALMVVFKQSESHTQSNPAPTPQQTDRVQRFEETKRAFLQRNHAIANWITEQDIVFGYGASLLLPVIFYHIGDASKEIHVILDDDAEKAGLTYKNIPNVQVSLPADQTIPETAAMLVTSYENIPLLQSVIQRRFQANVFEGFSL</sequence>
<dbReference type="InterPro" id="IPR029063">
    <property type="entry name" value="SAM-dependent_MTases_sf"/>
</dbReference>
<dbReference type="Pfam" id="PF08421">
    <property type="entry name" value="Methyltransf_13"/>
    <property type="match status" value="1"/>
</dbReference>
<dbReference type="SUPFAM" id="SSF53335">
    <property type="entry name" value="S-adenosyl-L-methionine-dependent methyltransferases"/>
    <property type="match status" value="1"/>
</dbReference>
<name>A0A1M5GNP1_9ALTE</name>
<proteinExistence type="predicted"/>
<dbReference type="InterPro" id="IPR013630">
    <property type="entry name" value="Methyltransf_Zn-bd_dom_put"/>
</dbReference>
<protein>
    <submittedName>
        <fullName evidence="2">Putative zinc binding domain-containing protein</fullName>
    </submittedName>
</protein>
<accession>A0A1M5GNP1</accession>
<dbReference type="RefSeq" id="WP_073319129.1">
    <property type="nucleotide sequence ID" value="NZ_FQWD01000002.1"/>
</dbReference>
<dbReference type="Proteomes" id="UP000184520">
    <property type="component" value="Unassembled WGS sequence"/>
</dbReference>
<organism evidence="2 3">
    <name type="scientific">Marisediminitalea aggregata</name>
    <dbReference type="NCBI Taxonomy" id="634436"/>
    <lineage>
        <taxon>Bacteria</taxon>
        <taxon>Pseudomonadati</taxon>
        <taxon>Pseudomonadota</taxon>
        <taxon>Gammaproteobacteria</taxon>
        <taxon>Alteromonadales</taxon>
        <taxon>Alteromonadaceae</taxon>
        <taxon>Marisediminitalea</taxon>
    </lineage>
</organism>
<evidence type="ECO:0000313" key="3">
    <source>
        <dbReference type="Proteomes" id="UP000184520"/>
    </source>
</evidence>
<dbReference type="InterPro" id="IPR038576">
    <property type="entry name" value="Methyltransf_Zn-bd_dom_put_sf"/>
</dbReference>
<evidence type="ECO:0000313" key="2">
    <source>
        <dbReference type="EMBL" id="SHG05354.1"/>
    </source>
</evidence>
<dbReference type="STRING" id="634436.SAMN05216361_1102"/>
<evidence type="ECO:0000259" key="1">
    <source>
        <dbReference type="Pfam" id="PF08421"/>
    </source>
</evidence>
<dbReference type="Pfam" id="PF13489">
    <property type="entry name" value="Methyltransf_23"/>
    <property type="match status" value="1"/>
</dbReference>
<dbReference type="AlphaFoldDB" id="A0A1M5GNP1"/>
<feature type="domain" description="Methyltransferase putative zinc binding" evidence="1">
    <location>
        <begin position="7"/>
        <end position="65"/>
    </location>
</feature>